<dbReference type="InterPro" id="IPR050833">
    <property type="entry name" value="Poly_Biosynth_Transport"/>
</dbReference>
<evidence type="ECO:0000256" key="5">
    <source>
        <dbReference type="ARBA" id="ARBA00023136"/>
    </source>
</evidence>
<sequence>MPVINLSKFKNKHFLSLMGNGVISLFGLLQFGLLYKVFSKEDVGVWLFFMTTQGVLDSIRNGFLGTATVKFYAGAEAKRAADVLGSIWYLAIAITGLMLVANAVALPLLPYITNTSVVVSVQWIGLTMLSSLPFLVIFGRLQADEKYGTILWMRMINSGSTILAFLVLIFLGKFTLQTALLWNFITNCMTSLIGIAANLGGLKTIAHRSRATITEIYHFGKYSMATSLTSNLLGASNTYIVTFMLGPGALAILSVPTKLMELVEIPLRSFVGTGMSSMATAFNQKNMSHVTYIMNKYAGMLTWVFIPLAIGVFFLADIPVNILSSGKYKGTEAANLYRIVMAIAILYPIDRFNGIALDIIHQPRLNFIKVQIMLLVKVVTTFVCIAMLHNVYGAPLGGMLTMVAGLGFGYFSLKKFMDFSIVDILKTGYTELGLLGKKVLGRA</sequence>
<evidence type="ECO:0000256" key="2">
    <source>
        <dbReference type="ARBA" id="ARBA00022475"/>
    </source>
</evidence>
<feature type="transmembrane region" description="Helical" evidence="6">
    <location>
        <begin position="394"/>
        <end position="413"/>
    </location>
</feature>
<feature type="transmembrane region" description="Helical" evidence="6">
    <location>
        <begin position="14"/>
        <end position="38"/>
    </location>
</feature>
<evidence type="ECO:0000256" key="1">
    <source>
        <dbReference type="ARBA" id="ARBA00004651"/>
    </source>
</evidence>
<keyword evidence="8" id="KW-1185">Reference proteome</keyword>
<dbReference type="RefSeq" id="WP_105041163.1">
    <property type="nucleotide sequence ID" value="NZ_PPSL01000008.1"/>
</dbReference>
<feature type="transmembrane region" description="Helical" evidence="6">
    <location>
        <begin position="121"/>
        <end position="139"/>
    </location>
</feature>
<reference evidence="7 8" key="1">
    <citation type="submission" date="2018-01" db="EMBL/GenBank/DDBJ databases">
        <title>A novel member of the phylum Bacteroidetes isolated from glacier ice.</title>
        <authorList>
            <person name="Liu Q."/>
            <person name="Xin Y.-H."/>
        </authorList>
    </citation>
    <scope>NUCLEOTIDE SEQUENCE [LARGE SCALE GENOMIC DNA]</scope>
    <source>
        <strain evidence="7 8">RB1R16</strain>
    </source>
</reference>
<keyword evidence="4 6" id="KW-1133">Transmembrane helix</keyword>
<dbReference type="EMBL" id="PPSL01000008">
    <property type="protein sequence ID" value="PQJ09041.1"/>
    <property type="molecule type" value="Genomic_DNA"/>
</dbReference>
<keyword evidence="3 6" id="KW-0812">Transmembrane</keyword>
<keyword evidence="5 6" id="KW-0472">Membrane</keyword>
<keyword evidence="2" id="KW-1003">Cell membrane</keyword>
<feature type="transmembrane region" description="Helical" evidence="6">
    <location>
        <begin position="87"/>
        <end position="109"/>
    </location>
</feature>
<feature type="transmembrane region" description="Helical" evidence="6">
    <location>
        <begin position="232"/>
        <end position="253"/>
    </location>
</feature>
<protein>
    <submittedName>
        <fullName evidence="7">Polysaccharide biosynthesis protein</fullName>
    </submittedName>
</protein>
<feature type="transmembrane region" description="Helical" evidence="6">
    <location>
        <begin position="372"/>
        <end position="388"/>
    </location>
</feature>
<feature type="transmembrane region" description="Helical" evidence="6">
    <location>
        <begin position="294"/>
        <end position="316"/>
    </location>
</feature>
<comment type="caution">
    <text evidence="7">The sequence shown here is derived from an EMBL/GenBank/DDBJ whole genome shotgun (WGS) entry which is preliminary data.</text>
</comment>
<feature type="transmembrane region" description="Helical" evidence="6">
    <location>
        <begin position="180"/>
        <end position="200"/>
    </location>
</feature>
<dbReference type="InterPro" id="IPR002797">
    <property type="entry name" value="Polysacc_synth"/>
</dbReference>
<dbReference type="Proteomes" id="UP000239872">
    <property type="component" value="Unassembled WGS sequence"/>
</dbReference>
<feature type="transmembrane region" description="Helical" evidence="6">
    <location>
        <begin position="151"/>
        <end position="174"/>
    </location>
</feature>
<comment type="subcellular location">
    <subcellularLocation>
        <location evidence="1">Cell membrane</location>
        <topology evidence="1">Multi-pass membrane protein</topology>
    </subcellularLocation>
</comment>
<evidence type="ECO:0000313" key="8">
    <source>
        <dbReference type="Proteomes" id="UP000239872"/>
    </source>
</evidence>
<evidence type="ECO:0000313" key="7">
    <source>
        <dbReference type="EMBL" id="PQJ09041.1"/>
    </source>
</evidence>
<dbReference type="PANTHER" id="PTHR30250">
    <property type="entry name" value="PST FAMILY PREDICTED COLANIC ACID TRANSPORTER"/>
    <property type="match status" value="1"/>
</dbReference>
<evidence type="ECO:0000256" key="4">
    <source>
        <dbReference type="ARBA" id="ARBA00022989"/>
    </source>
</evidence>
<dbReference type="AlphaFoldDB" id="A0A2S7SQY5"/>
<dbReference type="PANTHER" id="PTHR30250:SF11">
    <property type="entry name" value="O-ANTIGEN TRANSPORTER-RELATED"/>
    <property type="match status" value="1"/>
</dbReference>
<dbReference type="Pfam" id="PF01943">
    <property type="entry name" value="Polysacc_synt"/>
    <property type="match status" value="1"/>
</dbReference>
<gene>
    <name evidence="7" type="ORF">CJD36_020910</name>
</gene>
<organism evidence="7 8">
    <name type="scientific">Flavipsychrobacter stenotrophus</name>
    <dbReference type="NCBI Taxonomy" id="2077091"/>
    <lineage>
        <taxon>Bacteria</taxon>
        <taxon>Pseudomonadati</taxon>
        <taxon>Bacteroidota</taxon>
        <taxon>Chitinophagia</taxon>
        <taxon>Chitinophagales</taxon>
        <taxon>Chitinophagaceae</taxon>
        <taxon>Flavipsychrobacter</taxon>
    </lineage>
</organism>
<evidence type="ECO:0000256" key="3">
    <source>
        <dbReference type="ARBA" id="ARBA00022692"/>
    </source>
</evidence>
<name>A0A2S7SQY5_9BACT</name>
<evidence type="ECO:0000256" key="6">
    <source>
        <dbReference type="SAM" id="Phobius"/>
    </source>
</evidence>
<dbReference type="GO" id="GO:0005886">
    <property type="term" value="C:plasma membrane"/>
    <property type="evidence" value="ECO:0007669"/>
    <property type="project" value="UniProtKB-SubCell"/>
</dbReference>
<proteinExistence type="predicted"/>
<accession>A0A2S7SQY5</accession>